<proteinExistence type="predicted"/>
<accession>A0A2H0WSB8</accession>
<comment type="caution">
    <text evidence="5">The sequence shown here is derived from an EMBL/GenBank/DDBJ whole genome shotgun (WGS) entry which is preliminary data.</text>
</comment>
<dbReference type="EMBL" id="PEZG01000066">
    <property type="protein sequence ID" value="PIS15546.1"/>
    <property type="molecule type" value="Genomic_DNA"/>
</dbReference>
<evidence type="ECO:0000313" key="5">
    <source>
        <dbReference type="EMBL" id="PIS15546.1"/>
    </source>
</evidence>
<keyword evidence="3 5" id="KW-0067">ATP-binding</keyword>
<evidence type="ECO:0000256" key="1">
    <source>
        <dbReference type="ARBA" id="ARBA00022448"/>
    </source>
</evidence>
<dbReference type="PROSITE" id="PS50893">
    <property type="entry name" value="ABC_TRANSPORTER_2"/>
    <property type="match status" value="1"/>
</dbReference>
<protein>
    <submittedName>
        <fullName evidence="5">Phosphonate ABC transporter ATP-binding protein</fullName>
    </submittedName>
</protein>
<feature type="domain" description="ABC transporter" evidence="4">
    <location>
        <begin position="6"/>
        <end position="246"/>
    </location>
</feature>
<organism evidence="5 6">
    <name type="scientific">Candidatus Roizmanbacteria bacterium CG09_land_8_20_14_0_10_41_9</name>
    <dbReference type="NCBI Taxonomy" id="1974850"/>
    <lineage>
        <taxon>Bacteria</taxon>
        <taxon>Candidatus Roizmaniibacteriota</taxon>
    </lineage>
</organism>
<dbReference type="SMART" id="SM00382">
    <property type="entry name" value="AAA"/>
    <property type="match status" value="1"/>
</dbReference>
<evidence type="ECO:0000313" key="6">
    <source>
        <dbReference type="Proteomes" id="UP000231198"/>
    </source>
</evidence>
<dbReference type="GO" id="GO:0098796">
    <property type="term" value="C:membrane protein complex"/>
    <property type="evidence" value="ECO:0007669"/>
    <property type="project" value="UniProtKB-ARBA"/>
</dbReference>
<dbReference type="AlphaFoldDB" id="A0A2H0WSB8"/>
<dbReference type="FunFam" id="3.40.50.300:FF:000032">
    <property type="entry name" value="Export ABC transporter ATP-binding protein"/>
    <property type="match status" value="1"/>
</dbReference>
<sequence>MSDTIIKVSNINKSFRVGTQDVVVLKNISFEVKSNDFLIIFGPSGCGKSTLLHLVLGLEEPTAGTVTFFDKEIWRKTTEDERSEFRKKNIGMVYQQPNWIKSLSVAENVAFPLLLLGVDKTKAKEKAIEILKEVQMENWLGYIPTELSSGQQQKVALARAMVTEPKVIIADEPTGNLDYESGQELMKLLEKLNKEQGKTVIMVTHDLEYLDYSKTAIRMFDGEIAGTYQENEKEKLMDEMKSKRGNGN</sequence>
<name>A0A2H0WSB8_9BACT</name>
<dbReference type="PROSITE" id="PS00211">
    <property type="entry name" value="ABC_TRANSPORTER_1"/>
    <property type="match status" value="1"/>
</dbReference>
<dbReference type="GO" id="GO:0005886">
    <property type="term" value="C:plasma membrane"/>
    <property type="evidence" value="ECO:0007669"/>
    <property type="project" value="TreeGrafter"/>
</dbReference>
<dbReference type="PANTHER" id="PTHR24220">
    <property type="entry name" value="IMPORT ATP-BINDING PROTEIN"/>
    <property type="match status" value="1"/>
</dbReference>
<dbReference type="InterPro" id="IPR003439">
    <property type="entry name" value="ABC_transporter-like_ATP-bd"/>
</dbReference>
<dbReference type="CDD" id="cd03255">
    <property type="entry name" value="ABC_MJ0796_LolCDE_FtsE"/>
    <property type="match status" value="1"/>
</dbReference>
<keyword evidence="2" id="KW-0547">Nucleotide-binding</keyword>
<evidence type="ECO:0000259" key="4">
    <source>
        <dbReference type="PROSITE" id="PS50893"/>
    </source>
</evidence>
<dbReference type="InterPro" id="IPR017911">
    <property type="entry name" value="MacB-like_ATP-bd"/>
</dbReference>
<evidence type="ECO:0000256" key="3">
    <source>
        <dbReference type="ARBA" id="ARBA00022840"/>
    </source>
</evidence>
<dbReference type="InterPro" id="IPR003593">
    <property type="entry name" value="AAA+_ATPase"/>
</dbReference>
<dbReference type="Proteomes" id="UP000231198">
    <property type="component" value="Unassembled WGS sequence"/>
</dbReference>
<dbReference type="InterPro" id="IPR015854">
    <property type="entry name" value="ABC_transpr_LolD-like"/>
</dbReference>
<dbReference type="Gene3D" id="3.40.50.300">
    <property type="entry name" value="P-loop containing nucleotide triphosphate hydrolases"/>
    <property type="match status" value="1"/>
</dbReference>
<dbReference type="GO" id="GO:0022857">
    <property type="term" value="F:transmembrane transporter activity"/>
    <property type="evidence" value="ECO:0007669"/>
    <property type="project" value="UniProtKB-ARBA"/>
</dbReference>
<gene>
    <name evidence="5" type="ORF">COT62_03105</name>
</gene>
<dbReference type="GO" id="GO:0005524">
    <property type="term" value="F:ATP binding"/>
    <property type="evidence" value="ECO:0007669"/>
    <property type="project" value="UniProtKB-KW"/>
</dbReference>
<dbReference type="InterPro" id="IPR027417">
    <property type="entry name" value="P-loop_NTPase"/>
</dbReference>
<dbReference type="SUPFAM" id="SSF52540">
    <property type="entry name" value="P-loop containing nucleoside triphosphate hydrolases"/>
    <property type="match status" value="1"/>
</dbReference>
<reference evidence="6" key="1">
    <citation type="submission" date="2017-09" db="EMBL/GenBank/DDBJ databases">
        <title>Depth-based differentiation of microbial function through sediment-hosted aquifers and enrichment of novel symbionts in the deep terrestrial subsurface.</title>
        <authorList>
            <person name="Probst A.J."/>
            <person name="Ladd B."/>
            <person name="Jarett J.K."/>
            <person name="Geller-Mcgrath D.E."/>
            <person name="Sieber C.M.K."/>
            <person name="Emerson J.B."/>
            <person name="Anantharaman K."/>
            <person name="Thomas B.C."/>
            <person name="Malmstrom R."/>
            <person name="Stieglmeier M."/>
            <person name="Klingl A."/>
            <person name="Woyke T."/>
            <person name="Ryan C.M."/>
            <person name="Banfield J.F."/>
        </authorList>
    </citation>
    <scope>NUCLEOTIDE SEQUENCE [LARGE SCALE GENOMIC DNA]</scope>
</reference>
<dbReference type="Pfam" id="PF00005">
    <property type="entry name" value="ABC_tran"/>
    <property type="match status" value="1"/>
</dbReference>
<evidence type="ECO:0000256" key="2">
    <source>
        <dbReference type="ARBA" id="ARBA00022741"/>
    </source>
</evidence>
<dbReference type="InterPro" id="IPR017871">
    <property type="entry name" value="ABC_transporter-like_CS"/>
</dbReference>
<dbReference type="GO" id="GO:0016887">
    <property type="term" value="F:ATP hydrolysis activity"/>
    <property type="evidence" value="ECO:0007669"/>
    <property type="project" value="InterPro"/>
</dbReference>
<keyword evidence="1" id="KW-0813">Transport</keyword>